<name>K9WM20_9CYAN</name>
<gene>
    <name evidence="5" type="ORF">Mic7113_5202</name>
</gene>
<dbReference type="Gene3D" id="3.30.2130.30">
    <property type="match status" value="1"/>
</dbReference>
<dbReference type="InterPro" id="IPR004114">
    <property type="entry name" value="THUMP_dom"/>
</dbReference>
<keyword evidence="2" id="KW-0808">Transferase</keyword>
<dbReference type="OrthoDB" id="9809404at2"/>
<evidence type="ECO:0000256" key="2">
    <source>
        <dbReference type="ARBA" id="ARBA00022679"/>
    </source>
</evidence>
<dbReference type="PROSITE" id="PS01261">
    <property type="entry name" value="UPF0020"/>
    <property type="match status" value="1"/>
</dbReference>
<keyword evidence="3" id="KW-0694">RNA-binding</keyword>
<evidence type="ECO:0000256" key="3">
    <source>
        <dbReference type="PROSITE-ProRule" id="PRU00529"/>
    </source>
</evidence>
<dbReference type="InterPro" id="IPR002052">
    <property type="entry name" value="DNA_methylase_N6_adenine_CS"/>
</dbReference>
<dbReference type="Gene3D" id="3.40.50.150">
    <property type="entry name" value="Vaccinia Virus protein VP39"/>
    <property type="match status" value="1"/>
</dbReference>
<dbReference type="CDD" id="cd02440">
    <property type="entry name" value="AdoMet_MTases"/>
    <property type="match status" value="1"/>
</dbReference>
<dbReference type="PROSITE" id="PS00092">
    <property type="entry name" value="N6_MTASE"/>
    <property type="match status" value="1"/>
</dbReference>
<evidence type="ECO:0000313" key="6">
    <source>
        <dbReference type="Proteomes" id="UP000010471"/>
    </source>
</evidence>
<protein>
    <submittedName>
        <fullName evidence="5">Putative N6-adenine-specific DNA methylase</fullName>
    </submittedName>
</protein>
<dbReference type="Proteomes" id="UP000010471">
    <property type="component" value="Chromosome"/>
</dbReference>
<dbReference type="Pfam" id="PF22020">
    <property type="entry name" value="RlmL_1st"/>
    <property type="match status" value="1"/>
</dbReference>
<dbReference type="KEGG" id="mic:Mic7113_5202"/>
<dbReference type="eggNOG" id="COG0116">
    <property type="taxonomic scope" value="Bacteria"/>
</dbReference>
<keyword evidence="6" id="KW-1185">Reference proteome</keyword>
<dbReference type="AlphaFoldDB" id="K9WM20"/>
<dbReference type="GO" id="GO:0008990">
    <property type="term" value="F:rRNA (guanine-N2-)-methyltransferase activity"/>
    <property type="evidence" value="ECO:0007669"/>
    <property type="project" value="TreeGrafter"/>
</dbReference>
<evidence type="ECO:0000259" key="4">
    <source>
        <dbReference type="PROSITE" id="PS51165"/>
    </source>
</evidence>
<proteinExistence type="predicted"/>
<keyword evidence="1 5" id="KW-0489">Methyltransferase</keyword>
<dbReference type="Pfam" id="PF02926">
    <property type="entry name" value="THUMP"/>
    <property type="match status" value="1"/>
</dbReference>
<reference evidence="5 6" key="1">
    <citation type="submission" date="2012-06" db="EMBL/GenBank/DDBJ databases">
        <title>Finished chromosome of genome of Microcoleus sp. PCC 7113.</title>
        <authorList>
            <consortium name="US DOE Joint Genome Institute"/>
            <person name="Gugger M."/>
            <person name="Coursin T."/>
            <person name="Rippka R."/>
            <person name="Tandeau De Marsac N."/>
            <person name="Huntemann M."/>
            <person name="Wei C.-L."/>
            <person name="Han J."/>
            <person name="Detter J.C."/>
            <person name="Han C."/>
            <person name="Tapia R."/>
            <person name="Chen A."/>
            <person name="Kyrpides N."/>
            <person name="Mavromatis K."/>
            <person name="Markowitz V."/>
            <person name="Szeto E."/>
            <person name="Ivanova N."/>
            <person name="Pagani I."/>
            <person name="Pati A."/>
            <person name="Goodwin L."/>
            <person name="Nordberg H.P."/>
            <person name="Cantor M.N."/>
            <person name="Hua S.X."/>
            <person name="Woyke T."/>
            <person name="Kerfeld C.A."/>
        </authorList>
    </citation>
    <scope>NUCLEOTIDE SEQUENCE [LARGE SCALE GENOMIC DNA]</scope>
    <source>
        <strain evidence="5 6">PCC 7113</strain>
    </source>
</reference>
<dbReference type="InterPro" id="IPR000241">
    <property type="entry name" value="RlmKL-like_Mtase"/>
</dbReference>
<dbReference type="HOGENOM" id="CLU_032119_3_0_3"/>
<dbReference type="GO" id="GO:0003723">
    <property type="term" value="F:RNA binding"/>
    <property type="evidence" value="ECO:0007669"/>
    <property type="project" value="UniProtKB-UniRule"/>
</dbReference>
<evidence type="ECO:0000256" key="1">
    <source>
        <dbReference type="ARBA" id="ARBA00022603"/>
    </source>
</evidence>
<dbReference type="Pfam" id="PF01170">
    <property type="entry name" value="UPF0020"/>
    <property type="match status" value="1"/>
</dbReference>
<dbReference type="GO" id="GO:0070043">
    <property type="term" value="F:rRNA (guanine-N7-)-methyltransferase activity"/>
    <property type="evidence" value="ECO:0007669"/>
    <property type="project" value="TreeGrafter"/>
</dbReference>
<dbReference type="CDD" id="cd11715">
    <property type="entry name" value="THUMP_AdoMetMT"/>
    <property type="match status" value="1"/>
</dbReference>
<sequence length="374" mass="42202">MSQYFATVARGLESITAQELERLGAKEVRPDFTGVHFSGDRTLLYQVNLWARTVFRVLVTLREFPCSNAARLYTEVQKINWQQYIQPHNTLAVNATGGNRQLNHTHFTALQVKNAIIDQQRHQFGQRSSVDTENPDLLINVHIYQDRCILSLDSSGASLHRRGYRPAMGLAPLKETLAAALLDMAEWEPNLPFLDPLCGSGTLPLEASLKALNIAPGLFRPEFAFEKWHDFDEQLWTRLLDEAEESQIPQLKAPIIGSDKDPDILDQARINARQCRISDQVKFTQTDLKDIEAPADSGVIICNPPYGERLGDAAELGDFYKLLGDVFKQRFKGWTAFVLTGNKELAKRVGLKAARRIPVYNGSIPCTLLKYEMY</sequence>
<dbReference type="InterPro" id="IPR029063">
    <property type="entry name" value="SAM-dependent_MTases_sf"/>
</dbReference>
<dbReference type="PROSITE" id="PS51165">
    <property type="entry name" value="THUMP"/>
    <property type="match status" value="1"/>
</dbReference>
<dbReference type="PATRIC" id="fig|1173027.3.peg.5764"/>
<dbReference type="STRING" id="1173027.Mic7113_5202"/>
<dbReference type="SMART" id="SM00981">
    <property type="entry name" value="THUMP"/>
    <property type="match status" value="1"/>
</dbReference>
<dbReference type="EMBL" id="CP003630">
    <property type="protein sequence ID" value="AFZ20856.1"/>
    <property type="molecule type" value="Genomic_DNA"/>
</dbReference>
<dbReference type="InterPro" id="IPR053943">
    <property type="entry name" value="RlmKL-like_Mtase_CS"/>
</dbReference>
<accession>K9WM20</accession>
<evidence type="ECO:0000313" key="5">
    <source>
        <dbReference type="EMBL" id="AFZ20856.1"/>
    </source>
</evidence>
<dbReference type="PANTHER" id="PTHR47313">
    <property type="entry name" value="RIBOSOMAL RNA LARGE SUBUNIT METHYLTRANSFERASE K/L"/>
    <property type="match status" value="1"/>
</dbReference>
<dbReference type="RefSeq" id="WP_015184989.1">
    <property type="nucleotide sequence ID" value="NC_019738.1"/>
</dbReference>
<feature type="domain" description="THUMP" evidence="4">
    <location>
        <begin position="43"/>
        <end position="154"/>
    </location>
</feature>
<organism evidence="5 6">
    <name type="scientific">Allocoleopsis franciscana PCC 7113</name>
    <dbReference type="NCBI Taxonomy" id="1173027"/>
    <lineage>
        <taxon>Bacteria</taxon>
        <taxon>Bacillati</taxon>
        <taxon>Cyanobacteriota</taxon>
        <taxon>Cyanophyceae</taxon>
        <taxon>Coleofasciculales</taxon>
        <taxon>Coleofasciculaceae</taxon>
        <taxon>Allocoleopsis</taxon>
        <taxon>Allocoleopsis franciscana</taxon>
    </lineage>
</organism>
<dbReference type="SUPFAM" id="SSF53335">
    <property type="entry name" value="S-adenosyl-L-methionine-dependent methyltransferases"/>
    <property type="match status" value="1"/>
</dbReference>
<dbReference type="InterPro" id="IPR054170">
    <property type="entry name" value="RlmL_1st"/>
</dbReference>
<dbReference type="PANTHER" id="PTHR47313:SF1">
    <property type="entry name" value="RIBOSOMAL RNA LARGE SUBUNIT METHYLTRANSFERASE K_L"/>
    <property type="match status" value="1"/>
</dbReference>